<organism evidence="1 2">
    <name type="scientific">Armillaria luteobubalina</name>
    <dbReference type="NCBI Taxonomy" id="153913"/>
    <lineage>
        <taxon>Eukaryota</taxon>
        <taxon>Fungi</taxon>
        <taxon>Dikarya</taxon>
        <taxon>Basidiomycota</taxon>
        <taxon>Agaricomycotina</taxon>
        <taxon>Agaricomycetes</taxon>
        <taxon>Agaricomycetidae</taxon>
        <taxon>Agaricales</taxon>
        <taxon>Marasmiineae</taxon>
        <taxon>Physalacriaceae</taxon>
        <taxon>Armillaria</taxon>
    </lineage>
</organism>
<reference evidence="1" key="1">
    <citation type="submission" date="2023-06" db="EMBL/GenBank/DDBJ databases">
        <authorList>
            <consortium name="Lawrence Berkeley National Laboratory"/>
            <person name="Ahrendt S."/>
            <person name="Sahu N."/>
            <person name="Indic B."/>
            <person name="Wong-Bajracharya J."/>
            <person name="Merenyi Z."/>
            <person name="Ke H.-M."/>
            <person name="Monk M."/>
            <person name="Kocsube S."/>
            <person name="Drula E."/>
            <person name="Lipzen A."/>
            <person name="Balint B."/>
            <person name="Henrissat B."/>
            <person name="Andreopoulos B."/>
            <person name="Martin F.M."/>
            <person name="Harder C.B."/>
            <person name="Rigling D."/>
            <person name="Ford K.L."/>
            <person name="Foster G.D."/>
            <person name="Pangilinan J."/>
            <person name="Papanicolaou A."/>
            <person name="Barry K."/>
            <person name="LaButti K."/>
            <person name="Viragh M."/>
            <person name="Koriabine M."/>
            <person name="Yan M."/>
            <person name="Riley R."/>
            <person name="Champramary S."/>
            <person name="Plett K.L."/>
            <person name="Tsai I.J."/>
            <person name="Slot J."/>
            <person name="Sipos G."/>
            <person name="Plett J."/>
            <person name="Nagy L.G."/>
            <person name="Grigoriev I.V."/>
        </authorList>
    </citation>
    <scope>NUCLEOTIDE SEQUENCE</scope>
    <source>
        <strain evidence="1">HWK02</strain>
    </source>
</reference>
<accession>A0AA39P432</accession>
<proteinExistence type="predicted"/>
<evidence type="ECO:0000313" key="2">
    <source>
        <dbReference type="Proteomes" id="UP001175228"/>
    </source>
</evidence>
<gene>
    <name evidence="1" type="ORF">EDD18DRAFT_1213456</name>
</gene>
<evidence type="ECO:0000313" key="1">
    <source>
        <dbReference type="EMBL" id="KAK0476915.1"/>
    </source>
</evidence>
<protein>
    <submittedName>
        <fullName evidence="1">Uncharacterized protein</fullName>
    </submittedName>
</protein>
<keyword evidence="2" id="KW-1185">Reference proteome</keyword>
<dbReference type="EMBL" id="JAUEPU010000121">
    <property type="protein sequence ID" value="KAK0476915.1"/>
    <property type="molecule type" value="Genomic_DNA"/>
</dbReference>
<dbReference type="AlphaFoldDB" id="A0AA39P432"/>
<sequence>MDVRYDARVSPAEHPCPWMRGNEDDSTEEHPWQATVMGNVPPSYSLCEHVNYVYVTELRTLLLPSMKNIVRRLVIECVADGFDTVRKAV</sequence>
<dbReference type="Proteomes" id="UP001175228">
    <property type="component" value="Unassembled WGS sequence"/>
</dbReference>
<comment type="caution">
    <text evidence="1">The sequence shown here is derived from an EMBL/GenBank/DDBJ whole genome shotgun (WGS) entry which is preliminary data.</text>
</comment>
<name>A0AA39P432_9AGAR</name>